<comment type="caution">
    <text evidence="3">The sequence shown here is derived from an EMBL/GenBank/DDBJ whole genome shotgun (WGS) entry which is preliminary data.</text>
</comment>
<feature type="region of interest" description="Disordered" evidence="1">
    <location>
        <begin position="100"/>
        <end position="145"/>
    </location>
</feature>
<feature type="domain" description="Prokaryotic-type class I peptide chain release factors" evidence="2">
    <location>
        <begin position="13"/>
        <end position="138"/>
    </location>
</feature>
<proteinExistence type="predicted"/>
<accession>A0ABX1VBA3</accession>
<keyword evidence="3" id="KW-0378">Hydrolase</keyword>
<dbReference type="Pfam" id="PF00472">
    <property type="entry name" value="RF-1"/>
    <property type="match status" value="1"/>
</dbReference>
<keyword evidence="4" id="KW-1185">Reference proteome</keyword>
<evidence type="ECO:0000256" key="1">
    <source>
        <dbReference type="SAM" id="MobiDB-lite"/>
    </source>
</evidence>
<dbReference type="Proteomes" id="UP000609651">
    <property type="component" value="Unassembled WGS sequence"/>
</dbReference>
<protein>
    <submittedName>
        <fullName evidence="3">Peptidyl-tRNA hydrolase ArfB</fullName>
        <ecNumber evidence="3">3.1.1.29</ecNumber>
    </submittedName>
</protein>
<feature type="compositionally biased region" description="Basic residues" evidence="1">
    <location>
        <begin position="107"/>
        <end position="145"/>
    </location>
</feature>
<dbReference type="PANTHER" id="PTHR47814:SF1">
    <property type="entry name" value="PEPTIDYL-TRNA HYDROLASE ARFB"/>
    <property type="match status" value="1"/>
</dbReference>
<dbReference type="RefSeq" id="WP_171185351.1">
    <property type="nucleotide sequence ID" value="NZ_WTPX01000034.1"/>
</dbReference>
<dbReference type="Gene3D" id="3.30.160.20">
    <property type="match status" value="1"/>
</dbReference>
<dbReference type="EC" id="3.1.1.29" evidence="3"/>
<gene>
    <name evidence="3" type="primary">arfB</name>
    <name evidence="3" type="ORF">LzC2_14620</name>
</gene>
<evidence type="ECO:0000313" key="3">
    <source>
        <dbReference type="EMBL" id="NNJ25392.1"/>
    </source>
</evidence>
<sequence length="145" mass="16375">MSLPSHLNVTQKLRVPTDEFTLTYARSGGPGGQNVNKVETKAVLRWPIADSPSLPEDVKDRFLRQYGTRINNDGELVMACDEHRDQPSNRTAVLERLTGMLANVARPPKKRRPTKPTKGSQRRRIAAKKQRGQQKKLRRPPGRDA</sequence>
<dbReference type="InterPro" id="IPR000352">
    <property type="entry name" value="Pep_chain_release_fac_I"/>
</dbReference>
<evidence type="ECO:0000313" key="4">
    <source>
        <dbReference type="Proteomes" id="UP000609651"/>
    </source>
</evidence>
<dbReference type="NCBIfam" id="NF006718">
    <property type="entry name" value="PRK09256.1"/>
    <property type="match status" value="1"/>
</dbReference>
<name>A0ABX1VBA3_9PLAN</name>
<dbReference type="SUPFAM" id="SSF110916">
    <property type="entry name" value="Peptidyl-tRNA hydrolase domain-like"/>
    <property type="match status" value="1"/>
</dbReference>
<dbReference type="EMBL" id="WTPX01000034">
    <property type="protein sequence ID" value="NNJ25392.1"/>
    <property type="molecule type" value="Genomic_DNA"/>
</dbReference>
<reference evidence="3 4" key="1">
    <citation type="journal article" date="2020" name="Syst. Appl. Microbiol.">
        <title>Alienimonas chondri sp. nov., a novel planctomycete isolated from the biofilm of the red alga Chondrus crispus.</title>
        <authorList>
            <person name="Vitorino I."/>
            <person name="Albuquerque L."/>
            <person name="Wiegand S."/>
            <person name="Kallscheuer N."/>
            <person name="da Costa M.S."/>
            <person name="Lobo-da-Cunha A."/>
            <person name="Jogler C."/>
            <person name="Lage O.M."/>
        </authorList>
    </citation>
    <scope>NUCLEOTIDE SEQUENCE [LARGE SCALE GENOMIC DNA]</scope>
    <source>
        <strain evidence="3 4">LzC2</strain>
    </source>
</reference>
<dbReference type="GO" id="GO:0004045">
    <property type="term" value="F:peptidyl-tRNA hydrolase activity"/>
    <property type="evidence" value="ECO:0007669"/>
    <property type="project" value="UniProtKB-EC"/>
</dbReference>
<dbReference type="PANTHER" id="PTHR47814">
    <property type="entry name" value="PEPTIDYL-TRNA HYDROLASE ARFB"/>
    <property type="match status" value="1"/>
</dbReference>
<evidence type="ECO:0000259" key="2">
    <source>
        <dbReference type="Pfam" id="PF00472"/>
    </source>
</evidence>
<organism evidence="3 4">
    <name type="scientific">Alienimonas chondri</name>
    <dbReference type="NCBI Taxonomy" id="2681879"/>
    <lineage>
        <taxon>Bacteria</taxon>
        <taxon>Pseudomonadati</taxon>
        <taxon>Planctomycetota</taxon>
        <taxon>Planctomycetia</taxon>
        <taxon>Planctomycetales</taxon>
        <taxon>Planctomycetaceae</taxon>
        <taxon>Alienimonas</taxon>
    </lineage>
</organism>